<feature type="domain" description="Mur ligase central" evidence="14">
    <location>
        <begin position="104"/>
        <end position="283"/>
    </location>
</feature>
<dbReference type="Pfam" id="PF02875">
    <property type="entry name" value="Mur_ligase_C"/>
    <property type="match status" value="1"/>
</dbReference>
<dbReference type="InterPro" id="IPR035911">
    <property type="entry name" value="MurE/MurF_N"/>
</dbReference>
<comment type="catalytic activity">
    <reaction evidence="11">
        <text>D-alanyl-D-alanine + UDP-N-acetyl-alpha-D-muramoyl-L-alanyl-gamma-D-glutamyl-meso-2,6-diaminopimelate + ATP = UDP-N-acetyl-alpha-D-muramoyl-L-alanyl-gamma-D-glutamyl-meso-2,6-diaminopimeloyl-D-alanyl-D-alanine + ADP + phosphate + H(+)</text>
        <dbReference type="Rhea" id="RHEA:28374"/>
        <dbReference type="ChEBI" id="CHEBI:15378"/>
        <dbReference type="ChEBI" id="CHEBI:30616"/>
        <dbReference type="ChEBI" id="CHEBI:43474"/>
        <dbReference type="ChEBI" id="CHEBI:57822"/>
        <dbReference type="ChEBI" id="CHEBI:61386"/>
        <dbReference type="ChEBI" id="CHEBI:83905"/>
        <dbReference type="ChEBI" id="CHEBI:456216"/>
        <dbReference type="EC" id="6.3.2.10"/>
    </reaction>
</comment>
<dbReference type="InterPro" id="IPR004101">
    <property type="entry name" value="Mur_ligase_C"/>
</dbReference>
<dbReference type="InterPro" id="IPR036565">
    <property type="entry name" value="Mur-like_cat_sf"/>
</dbReference>
<feature type="binding site" evidence="10">
    <location>
        <begin position="106"/>
        <end position="112"/>
    </location>
    <ligand>
        <name>ATP</name>
        <dbReference type="ChEBI" id="CHEBI:30616"/>
    </ligand>
</feature>
<keyword evidence="3 10" id="KW-0132">Cell division</keyword>
<dbReference type="InterPro" id="IPR005863">
    <property type="entry name" value="UDP-N-AcMur_synth"/>
</dbReference>
<evidence type="ECO:0000256" key="6">
    <source>
        <dbReference type="ARBA" id="ARBA00022960"/>
    </source>
</evidence>
<evidence type="ECO:0000256" key="1">
    <source>
        <dbReference type="ARBA" id="ARBA00022490"/>
    </source>
</evidence>
<dbReference type="SUPFAM" id="SSF63418">
    <property type="entry name" value="MurE/MurF N-terminal domain"/>
    <property type="match status" value="1"/>
</dbReference>
<dbReference type="Gene3D" id="3.40.1390.10">
    <property type="entry name" value="MurE/MurF, N-terminal domain"/>
    <property type="match status" value="1"/>
</dbReference>
<name>A0A239STF3_9STRE</name>
<keyword evidence="7 10" id="KW-0573">Peptidoglycan synthesis</keyword>
<dbReference type="EC" id="6.3.2.10" evidence="10 11"/>
<protein>
    <recommendedName>
        <fullName evidence="10 11">UDP-N-acetylmuramoyl-tripeptide--D-alanyl-D-alanine ligase</fullName>
        <ecNumber evidence="10 11">6.3.2.10</ecNumber>
    </recommendedName>
    <alternativeName>
        <fullName evidence="10">D-alanyl-D-alanine-adding enzyme</fullName>
    </alternativeName>
</protein>
<evidence type="ECO:0000256" key="7">
    <source>
        <dbReference type="ARBA" id="ARBA00022984"/>
    </source>
</evidence>
<dbReference type="Gene3D" id="3.90.190.20">
    <property type="entry name" value="Mur ligase, C-terminal domain"/>
    <property type="match status" value="1"/>
</dbReference>
<dbReference type="KEGG" id="smen:SAMEA4412692_0865"/>
<comment type="subcellular location">
    <subcellularLocation>
        <location evidence="10 11">Cytoplasm</location>
    </subcellularLocation>
</comment>
<feature type="domain" description="Mur ligase N-terminal catalytic" evidence="12">
    <location>
        <begin position="26"/>
        <end position="72"/>
    </location>
</feature>
<dbReference type="eggNOG" id="COG0770">
    <property type="taxonomic scope" value="Bacteria"/>
</dbReference>
<dbReference type="InterPro" id="IPR036615">
    <property type="entry name" value="Mur_ligase_C_dom_sf"/>
</dbReference>
<dbReference type="GO" id="GO:0005524">
    <property type="term" value="F:ATP binding"/>
    <property type="evidence" value="ECO:0007669"/>
    <property type="project" value="UniProtKB-UniRule"/>
</dbReference>
<evidence type="ECO:0000256" key="3">
    <source>
        <dbReference type="ARBA" id="ARBA00022618"/>
    </source>
</evidence>
<keyword evidence="16" id="KW-1185">Reference proteome</keyword>
<dbReference type="Proteomes" id="UP000215185">
    <property type="component" value="Chromosome 1"/>
</dbReference>
<dbReference type="RefSeq" id="WP_018372766.1">
    <property type="nucleotide sequence ID" value="NZ_LT906439.1"/>
</dbReference>
<sequence>MKLTLHEIGRIVSAKNDYSQYEDTCISAIEFDSRKIKTGDLFLPLKGARDGHDFIEIAFENGAIATFSERPIEKPHLLVEDCLAAFQALAQYYIEKTGVDVIAVTGSNGKTTTKDMLHDILTTTYQTYKTQGNYNNEIGLPYTVLHMPDETEKLVLEMGQDHLGDIKLLSEIAKPAMAIVTLVGEAHLEFFGNREKIAEGKLQIAEGMPDNGLLLVPNDPIIEPYLPTKQEILTFGENGDLFLTDLVEEKQSLTFRTNFLESDVRLPVPGKYNAINAMVASYVAMRSGVKEADILAALAKLNLTRNRTEWKTAQNGAEILSDVYNANPTAMRLILETFSAIAKNPSGRKIVVLADMKELGPTSAQLHAQMKESISEKIDLIYLYGPEMKALAIAMAGDTRVRYYADYSEFEALKQQLLDEVQPADQVLLKGSNSMNLGQLVAALTEE</sequence>
<evidence type="ECO:0000259" key="14">
    <source>
        <dbReference type="Pfam" id="PF08245"/>
    </source>
</evidence>
<keyword evidence="8 10" id="KW-0131">Cell cycle</keyword>
<dbReference type="InterPro" id="IPR000713">
    <property type="entry name" value="Mur_ligase_N"/>
</dbReference>
<dbReference type="OrthoDB" id="9801978at2"/>
<dbReference type="SUPFAM" id="SSF53244">
    <property type="entry name" value="MurD-like peptide ligases, peptide-binding domain"/>
    <property type="match status" value="1"/>
</dbReference>
<evidence type="ECO:0000259" key="12">
    <source>
        <dbReference type="Pfam" id="PF01225"/>
    </source>
</evidence>
<evidence type="ECO:0000256" key="10">
    <source>
        <dbReference type="HAMAP-Rule" id="MF_02019"/>
    </source>
</evidence>
<feature type="domain" description="Mur ligase C-terminal" evidence="13">
    <location>
        <begin position="307"/>
        <end position="432"/>
    </location>
</feature>
<dbReference type="InterPro" id="IPR013221">
    <property type="entry name" value="Mur_ligase_cen"/>
</dbReference>
<dbReference type="GO" id="GO:0047480">
    <property type="term" value="F:UDP-N-acetylmuramoyl-tripeptide-D-alanyl-D-alanine ligase activity"/>
    <property type="evidence" value="ECO:0007669"/>
    <property type="project" value="UniProtKB-UniRule"/>
</dbReference>
<evidence type="ECO:0000256" key="8">
    <source>
        <dbReference type="ARBA" id="ARBA00023306"/>
    </source>
</evidence>
<evidence type="ECO:0000256" key="4">
    <source>
        <dbReference type="ARBA" id="ARBA00022741"/>
    </source>
</evidence>
<dbReference type="GO" id="GO:0005737">
    <property type="term" value="C:cytoplasm"/>
    <property type="evidence" value="ECO:0007669"/>
    <property type="project" value="UniProtKB-SubCell"/>
</dbReference>
<dbReference type="Gene3D" id="3.40.1190.10">
    <property type="entry name" value="Mur-like, catalytic domain"/>
    <property type="match status" value="1"/>
</dbReference>
<evidence type="ECO:0000256" key="11">
    <source>
        <dbReference type="RuleBase" id="RU004136"/>
    </source>
</evidence>
<dbReference type="PANTHER" id="PTHR43024">
    <property type="entry name" value="UDP-N-ACETYLMURAMOYL-TRIPEPTIDE--D-ALANYL-D-ALANINE LIGASE"/>
    <property type="match status" value="1"/>
</dbReference>
<keyword evidence="9 10" id="KW-0961">Cell wall biogenesis/degradation</keyword>
<keyword evidence="5 10" id="KW-0067">ATP-binding</keyword>
<dbReference type="GO" id="GO:0008766">
    <property type="term" value="F:UDP-N-acetylmuramoylalanyl-D-glutamyl-2,6-diaminopimelate-D-alanyl-D-alanine ligase activity"/>
    <property type="evidence" value="ECO:0007669"/>
    <property type="project" value="RHEA"/>
</dbReference>
<dbReference type="GO" id="GO:0071555">
    <property type="term" value="P:cell wall organization"/>
    <property type="evidence" value="ECO:0007669"/>
    <property type="project" value="UniProtKB-KW"/>
</dbReference>
<dbReference type="PANTHER" id="PTHR43024:SF1">
    <property type="entry name" value="UDP-N-ACETYLMURAMOYL-TRIPEPTIDE--D-ALANYL-D-ALANINE LIGASE"/>
    <property type="match status" value="1"/>
</dbReference>
<dbReference type="NCBIfam" id="TIGR01143">
    <property type="entry name" value="murF"/>
    <property type="match status" value="1"/>
</dbReference>
<dbReference type="EMBL" id="LT906439">
    <property type="protein sequence ID" value="SNU88024.1"/>
    <property type="molecule type" value="Genomic_DNA"/>
</dbReference>
<evidence type="ECO:0000259" key="13">
    <source>
        <dbReference type="Pfam" id="PF02875"/>
    </source>
</evidence>
<accession>A0A239STF3</accession>
<comment type="catalytic activity">
    <reaction evidence="10">
        <text>UDP-N-acetyl-alpha-D-muramoyl-L-alanyl-gamma-D-glutamyl-L-lysine + D-alanyl-D-alanine + ATP = UDP-N-acetyl-alpha-D-muramoyl-L-alanyl-gamma-D-glutamyl-L-lysyl-D-alanyl-D-alanine + ADP + phosphate + H(+)</text>
        <dbReference type="Rhea" id="RHEA:16085"/>
        <dbReference type="ChEBI" id="CHEBI:15378"/>
        <dbReference type="ChEBI" id="CHEBI:30616"/>
        <dbReference type="ChEBI" id="CHEBI:43474"/>
        <dbReference type="ChEBI" id="CHEBI:57822"/>
        <dbReference type="ChEBI" id="CHEBI:70758"/>
        <dbReference type="ChEBI" id="CHEBI:83903"/>
        <dbReference type="ChEBI" id="CHEBI:456216"/>
        <dbReference type="EC" id="6.3.2.10"/>
    </reaction>
</comment>
<dbReference type="SUPFAM" id="SSF53623">
    <property type="entry name" value="MurD-like peptide ligases, catalytic domain"/>
    <property type="match status" value="1"/>
</dbReference>
<dbReference type="HAMAP" id="MF_02019">
    <property type="entry name" value="MurF"/>
    <property type="match status" value="1"/>
</dbReference>
<dbReference type="Pfam" id="PF08245">
    <property type="entry name" value="Mur_ligase_M"/>
    <property type="match status" value="1"/>
</dbReference>
<comment type="function">
    <text evidence="10 11">Involved in cell wall formation. Catalyzes the final step in the synthesis of UDP-N-acetylmuramoyl-pentapeptide, the precursor of murein.</text>
</comment>
<dbReference type="AlphaFoldDB" id="A0A239STF3"/>
<keyword evidence="2 10" id="KW-0436">Ligase</keyword>
<organism evidence="15 16">
    <name type="scientific">Streptococcus merionis</name>
    <dbReference type="NCBI Taxonomy" id="400065"/>
    <lineage>
        <taxon>Bacteria</taxon>
        <taxon>Bacillati</taxon>
        <taxon>Bacillota</taxon>
        <taxon>Bacilli</taxon>
        <taxon>Lactobacillales</taxon>
        <taxon>Streptococcaceae</taxon>
        <taxon>Streptococcus</taxon>
    </lineage>
</organism>
<keyword evidence="6 10" id="KW-0133">Cell shape</keyword>
<dbReference type="GO" id="GO:0008360">
    <property type="term" value="P:regulation of cell shape"/>
    <property type="evidence" value="ECO:0007669"/>
    <property type="project" value="UniProtKB-KW"/>
</dbReference>
<gene>
    <name evidence="10 15" type="primary">murF</name>
    <name evidence="15" type="ORF">SAMEA4412692_00865</name>
</gene>
<dbReference type="GO" id="GO:0051301">
    <property type="term" value="P:cell division"/>
    <property type="evidence" value="ECO:0007669"/>
    <property type="project" value="UniProtKB-KW"/>
</dbReference>
<comment type="similarity">
    <text evidence="10">Belongs to the MurCDEF family. MurF subfamily.</text>
</comment>
<evidence type="ECO:0000313" key="16">
    <source>
        <dbReference type="Proteomes" id="UP000215185"/>
    </source>
</evidence>
<dbReference type="STRING" id="1123308.GCA_000380085_00206"/>
<dbReference type="GO" id="GO:0009252">
    <property type="term" value="P:peptidoglycan biosynthetic process"/>
    <property type="evidence" value="ECO:0007669"/>
    <property type="project" value="UniProtKB-UniRule"/>
</dbReference>
<dbReference type="InterPro" id="IPR051046">
    <property type="entry name" value="MurCDEF_CellWall_CoF430Synth"/>
</dbReference>
<evidence type="ECO:0000256" key="2">
    <source>
        <dbReference type="ARBA" id="ARBA00022598"/>
    </source>
</evidence>
<comment type="pathway">
    <text evidence="10 11">Cell wall biogenesis; peptidoglycan biosynthesis.</text>
</comment>
<keyword evidence="4 10" id="KW-0547">Nucleotide-binding</keyword>
<keyword evidence="1 10" id="KW-0963">Cytoplasm</keyword>
<evidence type="ECO:0000256" key="9">
    <source>
        <dbReference type="ARBA" id="ARBA00023316"/>
    </source>
</evidence>
<proteinExistence type="inferred from homology"/>
<evidence type="ECO:0000256" key="5">
    <source>
        <dbReference type="ARBA" id="ARBA00022840"/>
    </source>
</evidence>
<dbReference type="UniPathway" id="UPA00219"/>
<dbReference type="Pfam" id="PF01225">
    <property type="entry name" value="Mur_ligase"/>
    <property type="match status" value="1"/>
</dbReference>
<reference evidence="15 16" key="1">
    <citation type="submission" date="2017-06" db="EMBL/GenBank/DDBJ databases">
        <authorList>
            <consortium name="Pathogen Informatics"/>
        </authorList>
    </citation>
    <scope>NUCLEOTIDE SEQUENCE [LARGE SCALE GENOMIC DNA]</scope>
    <source>
        <strain evidence="15 16">NCTC13788</strain>
    </source>
</reference>
<evidence type="ECO:0000313" key="15">
    <source>
        <dbReference type="EMBL" id="SNU88024.1"/>
    </source>
</evidence>